<gene>
    <name evidence="3" type="ORF">Mic7113_1381</name>
</gene>
<proteinExistence type="predicted"/>
<keyword evidence="2" id="KW-0812">Transmembrane</keyword>
<evidence type="ECO:0000313" key="3">
    <source>
        <dbReference type="EMBL" id="AFZ17264.1"/>
    </source>
</evidence>
<feature type="region of interest" description="Disordered" evidence="1">
    <location>
        <begin position="107"/>
        <end position="128"/>
    </location>
</feature>
<accession>K9WBX3</accession>
<dbReference type="HOGENOM" id="CLU_167641_0_0_3"/>
<feature type="transmembrane region" description="Helical" evidence="2">
    <location>
        <begin position="6"/>
        <end position="24"/>
    </location>
</feature>
<name>K9WBX3_9CYAN</name>
<sequence length="128" mass="14594">MVVVVVVINVVISLLCLYVAWYLWNLRRALAIATAVVTIFERDTHNALQGAPQAISQGQLGIRGSRGSYQQLEMQLQRIQQILGFLGFVQSLLPIVARSSTRFRQRTRADVLKSKSSRRSRRQQRSKR</sequence>
<keyword evidence="2" id="KW-0472">Membrane</keyword>
<protein>
    <submittedName>
        <fullName evidence="3">Uncharacterized protein</fullName>
    </submittedName>
</protein>
<reference evidence="3 4" key="1">
    <citation type="submission" date="2012-06" db="EMBL/GenBank/DDBJ databases">
        <title>Finished chromosome of genome of Microcoleus sp. PCC 7113.</title>
        <authorList>
            <consortium name="US DOE Joint Genome Institute"/>
            <person name="Gugger M."/>
            <person name="Coursin T."/>
            <person name="Rippka R."/>
            <person name="Tandeau De Marsac N."/>
            <person name="Huntemann M."/>
            <person name="Wei C.-L."/>
            <person name="Han J."/>
            <person name="Detter J.C."/>
            <person name="Han C."/>
            <person name="Tapia R."/>
            <person name="Chen A."/>
            <person name="Kyrpides N."/>
            <person name="Mavromatis K."/>
            <person name="Markowitz V."/>
            <person name="Szeto E."/>
            <person name="Ivanova N."/>
            <person name="Pagani I."/>
            <person name="Pati A."/>
            <person name="Goodwin L."/>
            <person name="Nordberg H.P."/>
            <person name="Cantor M.N."/>
            <person name="Hua S.X."/>
            <person name="Woyke T."/>
            <person name="Kerfeld C.A."/>
        </authorList>
    </citation>
    <scope>NUCLEOTIDE SEQUENCE [LARGE SCALE GENOMIC DNA]</scope>
    <source>
        <strain evidence="3 4">PCC 7113</strain>
    </source>
</reference>
<dbReference type="AlphaFoldDB" id="K9WBX3"/>
<keyword evidence="4" id="KW-1185">Reference proteome</keyword>
<evidence type="ECO:0000313" key="4">
    <source>
        <dbReference type="Proteomes" id="UP000010471"/>
    </source>
</evidence>
<feature type="compositionally biased region" description="Basic residues" evidence="1">
    <location>
        <begin position="115"/>
        <end position="128"/>
    </location>
</feature>
<dbReference type="RefSeq" id="WP_015181424.1">
    <property type="nucleotide sequence ID" value="NC_019738.1"/>
</dbReference>
<dbReference type="KEGG" id="mic:Mic7113_1381"/>
<dbReference type="STRING" id="1173027.Mic7113_1381"/>
<organism evidence="3 4">
    <name type="scientific">Allocoleopsis franciscana PCC 7113</name>
    <dbReference type="NCBI Taxonomy" id="1173027"/>
    <lineage>
        <taxon>Bacteria</taxon>
        <taxon>Bacillati</taxon>
        <taxon>Cyanobacteriota</taxon>
        <taxon>Cyanophyceae</taxon>
        <taxon>Coleofasciculales</taxon>
        <taxon>Coleofasciculaceae</taxon>
        <taxon>Allocoleopsis</taxon>
        <taxon>Allocoleopsis franciscana</taxon>
    </lineage>
</organism>
<keyword evidence="2" id="KW-1133">Transmembrane helix</keyword>
<dbReference type="EMBL" id="CP003630">
    <property type="protein sequence ID" value="AFZ17264.1"/>
    <property type="molecule type" value="Genomic_DNA"/>
</dbReference>
<dbReference type="Proteomes" id="UP000010471">
    <property type="component" value="Chromosome"/>
</dbReference>
<evidence type="ECO:0000256" key="2">
    <source>
        <dbReference type="SAM" id="Phobius"/>
    </source>
</evidence>
<evidence type="ECO:0000256" key="1">
    <source>
        <dbReference type="SAM" id="MobiDB-lite"/>
    </source>
</evidence>
<dbReference type="OrthoDB" id="574103at2"/>
<dbReference type="eggNOG" id="ENOG5032Y8J">
    <property type="taxonomic scope" value="Bacteria"/>
</dbReference>